<keyword evidence="3" id="KW-1185">Reference proteome</keyword>
<sequence length="319" mass="34174">MSDSVHDHPALAGLRVFERGWLSSNNILVHAAGDEAGATLIDSGHVNHAEQTLALVRRALGGNGRDEPLHRIVNTHLHSDHCGGNATLAREFGARITIPPGLADAVREWRADALSYDATGQRCERFEVHDTLHPGEALEAGGRRFEVLAAPGHDPDSVMLFDAANGLLISADALWEHGFGVVFPEMDGEPGFDDVGAVLDAIEALPVKLVVPGHGAPFTDVQAALARARSRLASFRAEPARHAKHGVKVLIKYHLMEVREQDEAALMAWALATPLFTGVWEHHGRGQADSAEGWCAMLVNELVSSGALQRRGTAIADTA</sequence>
<dbReference type="Pfam" id="PF00753">
    <property type="entry name" value="Lactamase_B"/>
    <property type="match status" value="1"/>
</dbReference>
<keyword evidence="2" id="KW-0378">Hydrolase</keyword>
<dbReference type="CDD" id="cd06262">
    <property type="entry name" value="metallo-hydrolase-like_MBL-fold"/>
    <property type="match status" value="1"/>
</dbReference>
<dbReference type="SUPFAM" id="SSF56281">
    <property type="entry name" value="Metallo-hydrolase/oxidoreductase"/>
    <property type="match status" value="1"/>
</dbReference>
<dbReference type="EMBL" id="VOPW01000001">
    <property type="protein sequence ID" value="TXC66791.1"/>
    <property type="molecule type" value="Genomic_DNA"/>
</dbReference>
<dbReference type="PANTHER" id="PTHR42951">
    <property type="entry name" value="METALLO-BETA-LACTAMASE DOMAIN-CONTAINING"/>
    <property type="match status" value="1"/>
</dbReference>
<dbReference type="Proteomes" id="UP000321832">
    <property type="component" value="Unassembled WGS sequence"/>
</dbReference>
<feature type="domain" description="Metallo-beta-lactamase" evidence="1">
    <location>
        <begin position="23"/>
        <end position="214"/>
    </location>
</feature>
<evidence type="ECO:0000313" key="3">
    <source>
        <dbReference type="Proteomes" id="UP000321832"/>
    </source>
</evidence>
<dbReference type="InterPro" id="IPR036866">
    <property type="entry name" value="RibonucZ/Hydroxyglut_hydro"/>
</dbReference>
<proteinExistence type="predicted"/>
<dbReference type="SMART" id="SM00849">
    <property type="entry name" value="Lactamase_B"/>
    <property type="match status" value="1"/>
</dbReference>
<evidence type="ECO:0000259" key="1">
    <source>
        <dbReference type="SMART" id="SM00849"/>
    </source>
</evidence>
<evidence type="ECO:0000313" key="2">
    <source>
        <dbReference type="EMBL" id="TXC66791.1"/>
    </source>
</evidence>
<dbReference type="GO" id="GO:0016787">
    <property type="term" value="F:hydrolase activity"/>
    <property type="evidence" value="ECO:0007669"/>
    <property type="project" value="UniProtKB-KW"/>
</dbReference>
<organism evidence="2 3">
    <name type="scientific">Piscinibacter aquaticus</name>
    <dbReference type="NCBI Taxonomy" id="392597"/>
    <lineage>
        <taxon>Bacteria</taxon>
        <taxon>Pseudomonadati</taxon>
        <taxon>Pseudomonadota</taxon>
        <taxon>Betaproteobacteria</taxon>
        <taxon>Burkholderiales</taxon>
        <taxon>Sphaerotilaceae</taxon>
        <taxon>Piscinibacter</taxon>
    </lineage>
</organism>
<accession>A0A5C6U432</accession>
<gene>
    <name evidence="2" type="ORF">FSC37_16170</name>
</gene>
<name>A0A5C6U432_9BURK</name>
<dbReference type="InterPro" id="IPR001279">
    <property type="entry name" value="Metallo-B-lactamas"/>
</dbReference>
<protein>
    <submittedName>
        <fullName evidence="2">MBL fold metallo-hydrolase</fullName>
    </submittedName>
</protein>
<dbReference type="Gene3D" id="3.60.15.10">
    <property type="entry name" value="Ribonuclease Z/Hydroxyacylglutathione hydrolase-like"/>
    <property type="match status" value="1"/>
</dbReference>
<reference evidence="2 3" key="1">
    <citation type="submission" date="2019-08" db="EMBL/GenBank/DDBJ databases">
        <authorList>
            <person name="Khan S.A."/>
            <person name="Jeon C.O."/>
            <person name="Jeong S.E."/>
        </authorList>
    </citation>
    <scope>NUCLEOTIDE SEQUENCE [LARGE SCALE GENOMIC DNA]</scope>
    <source>
        <strain evidence="3">IMCC1728</strain>
    </source>
</reference>
<dbReference type="AlphaFoldDB" id="A0A5C6U432"/>
<dbReference type="InterPro" id="IPR050855">
    <property type="entry name" value="NDM-1-like"/>
</dbReference>
<comment type="caution">
    <text evidence="2">The sequence shown here is derived from an EMBL/GenBank/DDBJ whole genome shotgun (WGS) entry which is preliminary data.</text>
</comment>